<keyword evidence="2" id="KW-1185">Reference proteome</keyword>
<dbReference type="PANTHER" id="PTHR35802:SF1">
    <property type="entry name" value="PROTEASE SYNTHASE AND SPORULATION PROTEIN PAI 2"/>
    <property type="match status" value="1"/>
</dbReference>
<protein>
    <recommendedName>
        <fullName evidence="3">Negative transcriptional regulator</fullName>
    </recommendedName>
</protein>
<evidence type="ECO:0008006" key="3">
    <source>
        <dbReference type="Google" id="ProtNLM"/>
    </source>
</evidence>
<dbReference type="eggNOG" id="COG2808">
    <property type="taxonomic scope" value="Bacteria"/>
</dbReference>
<dbReference type="PATRIC" id="fig|1346791.3.peg.1313"/>
<dbReference type="PIRSF" id="PIRSF010372">
    <property type="entry name" value="PaiB"/>
    <property type="match status" value="1"/>
</dbReference>
<dbReference type="RefSeq" id="WP_021317275.1">
    <property type="nucleotide sequence ID" value="NZ_AUWY01000055.1"/>
</dbReference>
<dbReference type="Gene3D" id="2.30.110.10">
    <property type="entry name" value="Electron Transport, Fmn-binding Protein, Chain A"/>
    <property type="match status" value="1"/>
</dbReference>
<comment type="caution">
    <text evidence="1">The sequence shown here is derived from an EMBL/GenBank/DDBJ whole genome shotgun (WGS) entry which is preliminary data.</text>
</comment>
<name>T0J4P0_9SPHN</name>
<dbReference type="EMBL" id="AUWY01000055">
    <property type="protein sequence ID" value="EQB32906.1"/>
    <property type="molecule type" value="Genomic_DNA"/>
</dbReference>
<sequence length="200" mass="21709">MTPRAPYRWDDEAAIRAFVGGIGFGLLCATDGDRVHAVHLPLVWLDETRIGLHIHRANPIARHLDGREALIVVTGPDAYVSPDWYGEPDRVPTWNYVAAELRGPMRALDAAETAAHLDALSHEQERRLAPKPAWTRGKMTDGLFDRMLAGLIGFAMRVDAMRGTAKLGQDKSPAARAGVADALDALGKGDMAGLMRAGRP</sequence>
<organism evidence="1 2">
    <name type="scientific">Sphingobium ummariense RL-3</name>
    <dbReference type="NCBI Taxonomy" id="1346791"/>
    <lineage>
        <taxon>Bacteria</taxon>
        <taxon>Pseudomonadati</taxon>
        <taxon>Pseudomonadota</taxon>
        <taxon>Alphaproteobacteria</taxon>
        <taxon>Sphingomonadales</taxon>
        <taxon>Sphingomonadaceae</taxon>
        <taxon>Sphingobium</taxon>
    </lineage>
</organism>
<dbReference type="AlphaFoldDB" id="T0J4P0"/>
<dbReference type="SUPFAM" id="SSF50475">
    <property type="entry name" value="FMN-binding split barrel"/>
    <property type="match status" value="1"/>
</dbReference>
<dbReference type="PANTHER" id="PTHR35802">
    <property type="entry name" value="PROTEASE SYNTHASE AND SPORULATION PROTEIN PAI 2"/>
    <property type="match status" value="1"/>
</dbReference>
<dbReference type="Proteomes" id="UP000015523">
    <property type="component" value="Unassembled WGS sequence"/>
</dbReference>
<reference evidence="1 2" key="1">
    <citation type="journal article" date="2013" name="Genome Announc.">
        <title>Draft Genome Sequence of Sphingobium ummariense Strain RL-3, a Hexachlorocyclohexane-Degrading Bacterium.</title>
        <authorList>
            <person name="Kohli P."/>
            <person name="Dua A."/>
            <person name="Sangwan N."/>
            <person name="Oldach P."/>
            <person name="Khurana J.P."/>
            <person name="Lal R."/>
        </authorList>
    </citation>
    <scope>NUCLEOTIDE SEQUENCE [LARGE SCALE GENOMIC DNA]</scope>
    <source>
        <strain evidence="1 2">RL-3</strain>
    </source>
</reference>
<proteinExistence type="predicted"/>
<evidence type="ECO:0000313" key="2">
    <source>
        <dbReference type="Proteomes" id="UP000015523"/>
    </source>
</evidence>
<dbReference type="Pfam" id="PF04299">
    <property type="entry name" value="FMN_bind_2"/>
    <property type="match status" value="1"/>
</dbReference>
<dbReference type="STRING" id="1346791.M529_06895"/>
<gene>
    <name evidence="1" type="ORF">M529_06895</name>
</gene>
<dbReference type="InterPro" id="IPR012349">
    <property type="entry name" value="Split_barrel_FMN-bd"/>
</dbReference>
<dbReference type="InterPro" id="IPR007396">
    <property type="entry name" value="TR_PAI2-type"/>
</dbReference>
<dbReference type="OrthoDB" id="9794948at2"/>
<evidence type="ECO:0000313" key="1">
    <source>
        <dbReference type="EMBL" id="EQB32906.1"/>
    </source>
</evidence>
<accession>T0J4P0</accession>